<feature type="transmembrane region" description="Helical" evidence="1">
    <location>
        <begin position="99"/>
        <end position="122"/>
    </location>
</feature>
<organism evidence="2 3">
    <name type="scientific">Methylomonas lenta</name>
    <dbReference type="NCBI Taxonomy" id="980561"/>
    <lineage>
        <taxon>Bacteria</taxon>
        <taxon>Pseudomonadati</taxon>
        <taxon>Pseudomonadota</taxon>
        <taxon>Gammaproteobacteria</taxon>
        <taxon>Methylococcales</taxon>
        <taxon>Methylococcaceae</taxon>
        <taxon>Methylomonas</taxon>
    </lineage>
</organism>
<dbReference type="AlphaFoldDB" id="A0A177NPM4"/>
<keyword evidence="1" id="KW-0812">Transmembrane</keyword>
<reference evidence="2 3" key="1">
    <citation type="submission" date="2016-03" db="EMBL/GenBank/DDBJ databases">
        <authorList>
            <person name="Ploux O."/>
        </authorList>
    </citation>
    <scope>NUCLEOTIDE SEQUENCE [LARGE SCALE GENOMIC DNA]</scope>
    <source>
        <strain evidence="2 3">R-45370</strain>
    </source>
</reference>
<gene>
    <name evidence="2" type="ORF">A1359_21540</name>
</gene>
<feature type="transmembrane region" description="Helical" evidence="1">
    <location>
        <begin position="12"/>
        <end position="35"/>
    </location>
</feature>
<dbReference type="EMBL" id="LUUI01000061">
    <property type="protein sequence ID" value="OAI19821.1"/>
    <property type="molecule type" value="Genomic_DNA"/>
</dbReference>
<feature type="transmembrane region" description="Helical" evidence="1">
    <location>
        <begin position="68"/>
        <end position="87"/>
    </location>
</feature>
<dbReference type="Proteomes" id="UP000078476">
    <property type="component" value="Unassembled WGS sequence"/>
</dbReference>
<keyword evidence="3" id="KW-1185">Reference proteome</keyword>
<keyword evidence="1" id="KW-0472">Membrane</keyword>
<name>A0A177NPM4_9GAMM</name>
<comment type="caution">
    <text evidence="2">The sequence shown here is derived from an EMBL/GenBank/DDBJ whole genome shotgun (WGS) entry which is preliminary data.</text>
</comment>
<accession>A0A177NPM4</accession>
<dbReference type="STRING" id="980561.A1359_21540"/>
<evidence type="ECO:0000256" key="1">
    <source>
        <dbReference type="SAM" id="Phobius"/>
    </source>
</evidence>
<sequence length="142" mass="15662">MFHWLAAYDKVAAIVVSLTVLIGAIIITPLCGLLFQCHCDWPWQRFYFDCNYFQPEVTHKCPWCTSDLAGLGSIGMALILAMLAALFSKPDMFAAKAIISRVMFGLTIFMLIATISGALAAYSQDYPHGIGGLYTIKVLMND</sequence>
<evidence type="ECO:0000313" key="2">
    <source>
        <dbReference type="EMBL" id="OAI19821.1"/>
    </source>
</evidence>
<keyword evidence="1" id="KW-1133">Transmembrane helix</keyword>
<proteinExistence type="predicted"/>
<evidence type="ECO:0000313" key="3">
    <source>
        <dbReference type="Proteomes" id="UP000078476"/>
    </source>
</evidence>
<protein>
    <submittedName>
        <fullName evidence="2">Uncharacterized protein</fullName>
    </submittedName>
</protein>